<feature type="region of interest" description="Disordered" evidence="17">
    <location>
        <begin position="1109"/>
        <end position="1143"/>
    </location>
</feature>
<keyword evidence="7" id="KW-0813">Transport</keyword>
<dbReference type="FunFam" id="1.25.40.850:FF:000001">
    <property type="entry name" value="vacuolar protein sorting-associated protein 33B isoform X1"/>
    <property type="match status" value="1"/>
</dbReference>
<dbReference type="GO" id="GO:0005765">
    <property type="term" value="C:lysosomal membrane"/>
    <property type="evidence" value="ECO:0007669"/>
    <property type="project" value="UniProtKB-SubCell"/>
</dbReference>
<dbReference type="Gene3D" id="1.25.40.850">
    <property type="match status" value="1"/>
</dbReference>
<reference evidence="18 19" key="1">
    <citation type="submission" date="2013-11" db="EMBL/GenBank/DDBJ databases">
        <title>The Damaraland mole rat (Fukomys damarensis) genome and evolution of African mole rats.</title>
        <authorList>
            <person name="Gladyshev V.N."/>
            <person name="Fang X."/>
        </authorList>
    </citation>
    <scope>NUCLEOTIDE SEQUENCE [LARGE SCALE GENOMIC DNA]</scope>
    <source>
        <tissue evidence="18">Liver</tissue>
    </source>
</reference>
<sequence length="1248" mass="143586">MAFPHRPDAPELPDFSMLKRLARDQLIYLLEQLPGKKDLFIEPDLMSPLDRIANVSILKQHEVDKLYKVENKPVLSSNEQLCFLVRPRIKNMHYIANLVNADKVAGRTRKYKVIFSPQKFYACEMVLEEEGIYGDVSCDEWAFSLLPLDVDLLSMELPEFFRDYFLEGDQRWINTVAQALHLLSTLYGSFPNSYGIGRCAKMSYELWRNVEEEEENETKSRRPEIGHIFLLDRDMDFVTALCSQVVYEGLVDDTFRIKCGSVDFGPEVTSSDKSLKVLLNADDKVFGEIRNEHFSNVFGFLSQKARNLQAQYDRRRGMDIKQMKNFVSQELKGLKQEHRLLSLHIGACESIMKKKTKQDFQELIKTEHALLEGFNIRESTSYIEEHIDRQVSPIESLRLMCLLSITENGLISKDYRSLKTQYLQSYGPEHLLTFSNLRRAGLLTEQAPGDTLTAVESKVSKLVTDKAAGKITDAFSSLAKRSNFRAISKKLNLIPRVDGEYDLKVPRDMAYVFSGAYVPLSCRLIEQVLERRSWQGLEEVVRLLNCSECSFADMTKEDRASSESLRLILVVFLGGCTFSEISALRFLGREKGYRFIFLTTAVTNSARLMEAMSESAFSGGGYALARVEELGGLDFRLPGASAMRRSEVLAEESIVCLQKALNHLREIWELIGIPEDQRLQRTEVVKKHIKDLLDMMIAEEESLKERLIKSISICQKELNTLCSELHVEPFQEEGETTILQLEKDLRTQVELMRKQKKERKQELKLLQEQDRELCEVLCMPHYDIDSTCVPSLDELNQFRQHLATLKEKKASRREEFVTIKRQIILCMEELDHTPDTSFERDVVCEDEDAFCLSLENITTLQKLLRQLEMRKSQNEAVCEGLRAQIRELWDRLQIPEEEREAVAMSMTGSNAKVRKALQLEADRLEELKMQNMKKVIEAIRVELAQYWDRCFYSQEQRQAFAPYFAEDYTESLLQLHDAEIVQLKNYYEVHKELFEGVQKWEENWRLFLEFERKASDPSRFTNRGGNLLKEEKQRAKLQKTLPKLEEELKTRIEMWEQEQSTAFLVNGQKFMEYVTEQWEAHRLERERAKQERQLKNKKQTETEILYGSAPRTPSKRRVLAPSTPGKVRKLNTTTTSNTAANSSFRPAFGGTVYHSPMSRLPPSGSKPVVTSTCSGKKTPRANRLGANKENLELSGSFLSGGYPGSAPLQRNFSINSVASTYSEFARELSKASKSDATSRILNSTNIQS</sequence>
<dbReference type="GO" id="GO:0015031">
    <property type="term" value="P:protein transport"/>
    <property type="evidence" value="ECO:0007669"/>
    <property type="project" value="UniProtKB-KW"/>
</dbReference>
<dbReference type="GO" id="GO:0008017">
    <property type="term" value="F:microtubule binding"/>
    <property type="evidence" value="ECO:0007669"/>
    <property type="project" value="InterPro"/>
</dbReference>
<evidence type="ECO:0000256" key="15">
    <source>
        <dbReference type="ARBA" id="ARBA00039494"/>
    </source>
</evidence>
<evidence type="ECO:0000256" key="13">
    <source>
        <dbReference type="ARBA" id="ARBA00023228"/>
    </source>
</evidence>
<evidence type="ECO:0000256" key="6">
    <source>
        <dbReference type="ARBA" id="ARBA00009884"/>
    </source>
</evidence>
<dbReference type="FunFam" id="3.40.50.1910:FF:000003">
    <property type="entry name" value="vacuolar protein sorting-associated protein 33B isoform X2"/>
    <property type="match status" value="1"/>
</dbReference>
<evidence type="ECO:0000256" key="12">
    <source>
        <dbReference type="ARBA" id="ARBA00023136"/>
    </source>
</evidence>
<organism evidence="18 19">
    <name type="scientific">Fukomys damarensis</name>
    <name type="common">Damaraland mole rat</name>
    <name type="synonym">Cryptomys damarensis</name>
    <dbReference type="NCBI Taxonomy" id="885580"/>
    <lineage>
        <taxon>Eukaryota</taxon>
        <taxon>Metazoa</taxon>
        <taxon>Chordata</taxon>
        <taxon>Craniata</taxon>
        <taxon>Vertebrata</taxon>
        <taxon>Euteleostomi</taxon>
        <taxon>Mammalia</taxon>
        <taxon>Eutheria</taxon>
        <taxon>Euarchontoglires</taxon>
        <taxon>Glires</taxon>
        <taxon>Rodentia</taxon>
        <taxon>Hystricomorpha</taxon>
        <taxon>Bathyergidae</taxon>
        <taxon>Fukomys</taxon>
    </lineage>
</organism>
<dbReference type="SUPFAM" id="SSF56815">
    <property type="entry name" value="Sec1/munc18-like (SM) proteins"/>
    <property type="match status" value="1"/>
</dbReference>
<dbReference type="EMBL" id="KN121930">
    <property type="protein sequence ID" value="KFO34619.1"/>
    <property type="molecule type" value="Genomic_DNA"/>
</dbReference>
<dbReference type="InterPro" id="IPR027482">
    <property type="entry name" value="Sec1-like_dom2"/>
</dbReference>
<dbReference type="GO" id="GO:0016192">
    <property type="term" value="P:vesicle-mediated transport"/>
    <property type="evidence" value="ECO:0007669"/>
    <property type="project" value="InterPro"/>
</dbReference>
<dbReference type="Gene3D" id="3.40.50.1910">
    <property type="match status" value="1"/>
</dbReference>
<keyword evidence="19" id="KW-1185">Reference proteome</keyword>
<dbReference type="InterPro" id="IPR043127">
    <property type="entry name" value="Sec-1-like_dom3a"/>
</dbReference>
<dbReference type="InterPro" id="IPR043154">
    <property type="entry name" value="Sec-1-like_dom1"/>
</dbReference>
<keyword evidence="10" id="KW-0653">Protein transport</keyword>
<evidence type="ECO:0000256" key="16">
    <source>
        <dbReference type="SAM" id="Coils"/>
    </source>
</evidence>
<dbReference type="Pfam" id="PF00995">
    <property type="entry name" value="Sec1"/>
    <property type="match status" value="1"/>
</dbReference>
<dbReference type="Proteomes" id="UP000028990">
    <property type="component" value="Unassembled WGS sequence"/>
</dbReference>
<evidence type="ECO:0000256" key="9">
    <source>
        <dbReference type="ARBA" id="ARBA00022753"/>
    </source>
</evidence>
<dbReference type="GO" id="GO:0051256">
    <property type="term" value="P:mitotic spindle midzone assembly"/>
    <property type="evidence" value="ECO:0007669"/>
    <property type="project" value="TreeGrafter"/>
</dbReference>
<dbReference type="GO" id="GO:0030136">
    <property type="term" value="C:clathrin-coated vesicle"/>
    <property type="evidence" value="ECO:0007669"/>
    <property type="project" value="UniProtKB-SubCell"/>
</dbReference>
<keyword evidence="9" id="KW-0967">Endosome</keyword>
<keyword evidence="8" id="KW-0597">Phosphoprotein</keyword>
<evidence type="ECO:0000256" key="1">
    <source>
        <dbReference type="ARBA" id="ARBA00004132"/>
    </source>
</evidence>
<dbReference type="STRING" id="885580.ENSFDAP00000018887"/>
<dbReference type="Pfam" id="PF03999">
    <property type="entry name" value="MAP65_ASE1"/>
    <property type="match status" value="1"/>
</dbReference>
<dbReference type="GO" id="GO:0031902">
    <property type="term" value="C:late endosome membrane"/>
    <property type="evidence" value="ECO:0007669"/>
    <property type="project" value="UniProtKB-SubCell"/>
</dbReference>
<evidence type="ECO:0000256" key="3">
    <source>
        <dbReference type="ARBA" id="ARBA00004412"/>
    </source>
</evidence>
<dbReference type="PANTHER" id="PTHR19321">
    <property type="entry name" value="PROTEIN REGULATOR OF CYTOKINESIS 1 PRC1-RELATED"/>
    <property type="match status" value="1"/>
</dbReference>
<feature type="coiled-coil region" evidence="16">
    <location>
        <begin position="738"/>
        <end position="815"/>
    </location>
</feature>
<dbReference type="GO" id="GO:1990023">
    <property type="term" value="C:mitotic spindle midzone"/>
    <property type="evidence" value="ECO:0007669"/>
    <property type="project" value="TreeGrafter"/>
</dbReference>
<keyword evidence="14" id="KW-0968">Cytoplasmic vesicle</keyword>
<evidence type="ECO:0000256" key="11">
    <source>
        <dbReference type="ARBA" id="ARBA00022990"/>
    </source>
</evidence>
<evidence type="ECO:0000256" key="7">
    <source>
        <dbReference type="ARBA" id="ARBA00022448"/>
    </source>
</evidence>
<dbReference type="Gene3D" id="3.90.830.10">
    <property type="entry name" value="Syntaxin Binding Protein 1, Chain A, domain 2"/>
    <property type="match status" value="1"/>
</dbReference>
<keyword evidence="13" id="KW-0458">Lysosome</keyword>
<evidence type="ECO:0000256" key="8">
    <source>
        <dbReference type="ARBA" id="ARBA00022553"/>
    </source>
</evidence>
<protein>
    <recommendedName>
        <fullName evidence="15">Vacuolar protein sorting-associated protein 33B</fullName>
    </recommendedName>
</protein>
<dbReference type="FunFam" id="3.90.830.10:FF:000004">
    <property type="entry name" value="vacuolar protein sorting-associated protein 33B isoform X1"/>
    <property type="match status" value="1"/>
</dbReference>
<keyword evidence="16" id="KW-0175">Coiled coil</keyword>
<evidence type="ECO:0000313" key="19">
    <source>
        <dbReference type="Proteomes" id="UP000028990"/>
    </source>
</evidence>
<dbReference type="eggNOG" id="KOG1302">
    <property type="taxonomic scope" value="Eukaryota"/>
</dbReference>
<evidence type="ECO:0000313" key="18">
    <source>
        <dbReference type="EMBL" id="KFO34619.1"/>
    </source>
</evidence>
<dbReference type="InterPro" id="IPR036045">
    <property type="entry name" value="Sec1-like_sf"/>
</dbReference>
<proteinExistence type="inferred from homology"/>
<evidence type="ECO:0000256" key="2">
    <source>
        <dbReference type="ARBA" id="ARBA00004172"/>
    </source>
</evidence>
<evidence type="ECO:0000256" key="4">
    <source>
        <dbReference type="ARBA" id="ARBA00004492"/>
    </source>
</evidence>
<keyword evidence="11" id="KW-0007">Acetylation</keyword>
<dbReference type="InterPro" id="IPR043155">
    <property type="entry name" value="VPS33_dom3b"/>
</dbReference>
<evidence type="ECO:0000256" key="17">
    <source>
        <dbReference type="SAM" id="MobiDB-lite"/>
    </source>
</evidence>
<feature type="compositionally biased region" description="Low complexity" evidence="17">
    <location>
        <begin position="1131"/>
        <end position="1143"/>
    </location>
</feature>
<dbReference type="Gene3D" id="1.20.58.1520">
    <property type="match status" value="1"/>
</dbReference>
<feature type="coiled-coil region" evidence="16">
    <location>
        <begin position="1073"/>
        <end position="1103"/>
    </location>
</feature>
<evidence type="ECO:0000256" key="14">
    <source>
        <dbReference type="ARBA" id="ARBA00023329"/>
    </source>
</evidence>
<dbReference type="InterPro" id="IPR007145">
    <property type="entry name" value="MAP65_Ase1_PRC1"/>
</dbReference>
<accession>A0A091DR46</accession>
<evidence type="ECO:0000256" key="10">
    <source>
        <dbReference type="ARBA" id="ARBA00022927"/>
    </source>
</evidence>
<keyword evidence="12" id="KW-0472">Membrane</keyword>
<dbReference type="InterPro" id="IPR001619">
    <property type="entry name" value="Sec1-like"/>
</dbReference>
<name>A0A091DR46_FUKDA</name>
<comment type="similarity">
    <text evidence="6">Belongs to the STXBP/unc-18/SEC1 family.</text>
</comment>
<dbReference type="GO" id="GO:0005769">
    <property type="term" value="C:early endosome"/>
    <property type="evidence" value="ECO:0007669"/>
    <property type="project" value="UniProtKB-SubCell"/>
</dbReference>
<dbReference type="PANTHER" id="PTHR19321:SF1">
    <property type="entry name" value="PROTEIN REGULATOR OF CYTOKINESIS 1"/>
    <property type="match status" value="1"/>
</dbReference>
<dbReference type="FunFam" id="3.40.50.2060:FF:000005">
    <property type="entry name" value="vacuolar protein sorting-associated protein 33B isoform X1"/>
    <property type="match status" value="1"/>
</dbReference>
<comment type="subcellular location">
    <subcellularLocation>
        <location evidence="1">Cytoplasmic vesicle</location>
        <location evidence="1">Clathrin-coated vesicle</location>
    </subcellularLocation>
    <subcellularLocation>
        <location evidence="3">Early endosome</location>
    </subcellularLocation>
    <subcellularLocation>
        <location evidence="4">Late endosome membrane</location>
        <topology evidence="4">Peripheral membrane protein</topology>
        <orientation evidence="4">Cytoplasmic side</orientation>
    </subcellularLocation>
    <subcellularLocation>
        <location evidence="5">Lysosome membrane</location>
        <topology evidence="5">Peripheral membrane protein</topology>
        <orientation evidence="5">Cytoplasmic side</orientation>
    </subcellularLocation>
    <subcellularLocation>
        <location evidence="2">Recycling endosome</location>
    </subcellularLocation>
</comment>
<evidence type="ECO:0000256" key="5">
    <source>
        <dbReference type="ARBA" id="ARBA00004630"/>
    </source>
</evidence>
<dbReference type="AlphaFoldDB" id="A0A091DR46"/>
<dbReference type="GO" id="GO:0055037">
    <property type="term" value="C:recycling endosome"/>
    <property type="evidence" value="ECO:0007669"/>
    <property type="project" value="UniProtKB-SubCell"/>
</dbReference>
<dbReference type="Gene3D" id="3.40.50.2060">
    <property type="match status" value="1"/>
</dbReference>
<gene>
    <name evidence="18" type="ORF">H920_03987</name>
</gene>